<comment type="caution">
    <text evidence="2">The sequence shown here is derived from an EMBL/GenBank/DDBJ whole genome shotgun (WGS) entry which is preliminary data.</text>
</comment>
<accession>A0A1V6VZ57</accession>
<protein>
    <submittedName>
        <fullName evidence="2">Uncharacterized protein</fullName>
    </submittedName>
</protein>
<dbReference type="AlphaFoldDB" id="A0A1V6VZ57"/>
<evidence type="ECO:0000313" key="2">
    <source>
        <dbReference type="EMBL" id="OQE55965.1"/>
    </source>
</evidence>
<feature type="non-terminal residue" evidence="2">
    <location>
        <position position="22"/>
    </location>
</feature>
<evidence type="ECO:0000313" key="3">
    <source>
        <dbReference type="Proteomes" id="UP000191691"/>
    </source>
</evidence>
<feature type="region of interest" description="Disordered" evidence="1">
    <location>
        <begin position="1"/>
        <end position="22"/>
    </location>
</feature>
<organism evidence="2 3">
    <name type="scientific">Penicillium nalgiovense</name>
    <dbReference type="NCBI Taxonomy" id="60175"/>
    <lineage>
        <taxon>Eukaryota</taxon>
        <taxon>Fungi</taxon>
        <taxon>Dikarya</taxon>
        <taxon>Ascomycota</taxon>
        <taxon>Pezizomycotina</taxon>
        <taxon>Eurotiomycetes</taxon>
        <taxon>Eurotiomycetidae</taxon>
        <taxon>Eurotiales</taxon>
        <taxon>Aspergillaceae</taxon>
        <taxon>Penicillium</taxon>
    </lineage>
</organism>
<dbReference type="EMBL" id="MOOB01000427">
    <property type="protein sequence ID" value="OQE55965.1"/>
    <property type="molecule type" value="Genomic_DNA"/>
</dbReference>
<sequence length="22" mass="2772">MLDDWNYPFETESDRVTGRRKR</sequence>
<proteinExistence type="predicted"/>
<feature type="compositionally biased region" description="Basic and acidic residues" evidence="1">
    <location>
        <begin position="12"/>
        <end position="22"/>
    </location>
</feature>
<name>A0A1V6VZ57_PENNA</name>
<reference evidence="3" key="1">
    <citation type="journal article" date="2017" name="Nat. Microbiol.">
        <title>Global analysis of biosynthetic gene clusters reveals vast potential of secondary metabolite production in Penicillium species.</title>
        <authorList>
            <person name="Nielsen J.C."/>
            <person name="Grijseels S."/>
            <person name="Prigent S."/>
            <person name="Ji B."/>
            <person name="Dainat J."/>
            <person name="Nielsen K.F."/>
            <person name="Frisvad J.C."/>
            <person name="Workman M."/>
            <person name="Nielsen J."/>
        </authorList>
    </citation>
    <scope>NUCLEOTIDE SEQUENCE [LARGE SCALE GENOMIC DNA]</scope>
    <source>
        <strain evidence="3">IBT 13039</strain>
    </source>
</reference>
<evidence type="ECO:0000256" key="1">
    <source>
        <dbReference type="SAM" id="MobiDB-lite"/>
    </source>
</evidence>
<dbReference type="Proteomes" id="UP000191691">
    <property type="component" value="Unassembled WGS sequence"/>
</dbReference>
<keyword evidence="3" id="KW-1185">Reference proteome</keyword>
<gene>
    <name evidence="2" type="ORF">PENNAL_c0427G04605</name>
</gene>